<dbReference type="EMBL" id="ASSO01000014">
    <property type="protein sequence ID" value="EOS05099.1"/>
    <property type="molecule type" value="Genomic_DNA"/>
</dbReference>
<proteinExistence type="predicted"/>
<comment type="caution">
    <text evidence="2">The sequence shown here is derived from an EMBL/GenBank/DDBJ whole genome shotgun (WGS) entry which is preliminary data.</text>
</comment>
<name>R9HME9_BACUN</name>
<feature type="chain" id="PRO_5004482785" description="DUF3872 domain-containing protein" evidence="1">
    <location>
        <begin position="17"/>
        <end position="139"/>
    </location>
</feature>
<dbReference type="RefSeq" id="WP_016274458.1">
    <property type="nucleotide sequence ID" value="NZ_KE159491.1"/>
</dbReference>
<reference evidence="2 3" key="1">
    <citation type="submission" date="2013-04" db="EMBL/GenBank/DDBJ databases">
        <title>The Genome Sequence of Bacteroides uniformis dnLKV2.</title>
        <authorList>
            <consortium name="The Broad Institute Genomics Platform"/>
            <consortium name="The Broad Institute Genome Sequencing Center for Infectious Disease"/>
            <person name="Earl A."/>
            <person name="Xavier R."/>
            <person name="Kuhn K."/>
            <person name="Stappenbeck T."/>
            <person name="Walker B."/>
            <person name="Young S."/>
            <person name="Zeng Q."/>
            <person name="Gargeya S."/>
            <person name="Fitzgerald M."/>
            <person name="Haas B."/>
            <person name="Abouelleil A."/>
            <person name="Allen A.W."/>
            <person name="Alvarado L."/>
            <person name="Arachchi H.M."/>
            <person name="Berlin A.M."/>
            <person name="Chapman S.B."/>
            <person name="Gainer-Dewar J."/>
            <person name="Goldberg J."/>
            <person name="Griggs A."/>
            <person name="Gujja S."/>
            <person name="Hansen M."/>
            <person name="Howarth C."/>
            <person name="Imamovic A."/>
            <person name="Ireland A."/>
            <person name="Larimer J."/>
            <person name="McCowan C."/>
            <person name="Murphy C."/>
            <person name="Pearson M."/>
            <person name="Poon T.W."/>
            <person name="Priest M."/>
            <person name="Roberts A."/>
            <person name="Saif S."/>
            <person name="Shea T."/>
            <person name="Sisk P."/>
            <person name="Sykes S."/>
            <person name="Wortman J."/>
            <person name="Nusbaum C."/>
            <person name="Birren B."/>
        </authorList>
    </citation>
    <scope>NUCLEOTIDE SEQUENCE [LARGE SCALE GENOMIC DNA]</scope>
    <source>
        <strain evidence="3">dnLKV2</strain>
    </source>
</reference>
<evidence type="ECO:0000313" key="3">
    <source>
        <dbReference type="Proteomes" id="UP000014212"/>
    </source>
</evidence>
<evidence type="ECO:0008006" key="4">
    <source>
        <dbReference type="Google" id="ProtNLM"/>
    </source>
</evidence>
<dbReference type="PROSITE" id="PS51257">
    <property type="entry name" value="PROKAR_LIPOPROTEIN"/>
    <property type="match status" value="1"/>
</dbReference>
<dbReference type="HOGENOM" id="CLU_1841197_0_0_10"/>
<evidence type="ECO:0000256" key="1">
    <source>
        <dbReference type="SAM" id="SignalP"/>
    </source>
</evidence>
<protein>
    <recommendedName>
        <fullName evidence="4">DUF3872 domain-containing protein</fullName>
    </recommendedName>
</protein>
<organism evidence="2 3">
    <name type="scientific">Bacteroides uniformis dnLKV2</name>
    <dbReference type="NCBI Taxonomy" id="1235787"/>
    <lineage>
        <taxon>Bacteria</taxon>
        <taxon>Pseudomonadati</taxon>
        <taxon>Bacteroidota</taxon>
        <taxon>Bacteroidia</taxon>
        <taxon>Bacteroidales</taxon>
        <taxon>Bacteroidaceae</taxon>
        <taxon>Bacteroides</taxon>
    </lineage>
</organism>
<feature type="signal peptide" evidence="1">
    <location>
        <begin position="1"/>
        <end position="16"/>
    </location>
</feature>
<dbReference type="AlphaFoldDB" id="R9HME9"/>
<dbReference type="Proteomes" id="UP000014212">
    <property type="component" value="Unassembled WGS sequence"/>
</dbReference>
<dbReference type="PATRIC" id="fig|1235787.3.peg.4096"/>
<evidence type="ECO:0000313" key="2">
    <source>
        <dbReference type="EMBL" id="EOS05099.1"/>
    </source>
</evidence>
<sequence>MRILLVAAFAAILLMACDDNLQVISRDFSVTLKSVEGNTAIAGKAVKCIFTVSGLDEDNEDQLFTTFSVTDGDGLVMVENNEYEPGEAFEFDYKKNGGRMAFDFIPKAAGAQKLVVSLASDIILRSDSVTLKVKPQTAK</sequence>
<keyword evidence="1" id="KW-0732">Signal</keyword>
<gene>
    <name evidence="2" type="ORF">C801_04030</name>
</gene>
<accession>R9HME9</accession>